<reference evidence="1 2" key="1">
    <citation type="submission" date="2024-01" db="EMBL/GenBank/DDBJ databases">
        <title>The complete chloroplast genome sequence of Lithospermum erythrorhizon: insights into the phylogenetic relationship among Boraginaceae species and the maternal lineages of purple gromwells.</title>
        <authorList>
            <person name="Okada T."/>
            <person name="Watanabe K."/>
        </authorList>
    </citation>
    <scope>NUCLEOTIDE SEQUENCE [LARGE SCALE GENOMIC DNA]</scope>
</reference>
<dbReference type="AlphaFoldDB" id="A0AAV3RK83"/>
<gene>
    <name evidence="1" type="ORF">LIER_29619</name>
</gene>
<comment type="caution">
    <text evidence="1">The sequence shown here is derived from an EMBL/GenBank/DDBJ whole genome shotgun (WGS) entry which is preliminary data.</text>
</comment>
<keyword evidence="2" id="KW-1185">Reference proteome</keyword>
<evidence type="ECO:0000313" key="2">
    <source>
        <dbReference type="Proteomes" id="UP001454036"/>
    </source>
</evidence>
<proteinExistence type="predicted"/>
<dbReference type="Proteomes" id="UP001454036">
    <property type="component" value="Unassembled WGS sequence"/>
</dbReference>
<evidence type="ECO:0000313" key="1">
    <source>
        <dbReference type="EMBL" id="GAA0176864.1"/>
    </source>
</evidence>
<sequence length="159" mass="17824">MYTLIVSAQKLKPYFETHPVEVDTDQLLRQILENPMDKSFPEILRWLTNLEAKFEVYPVGWGPLLEVVSGPTIEVCHPLGGVDDSRGDARGYVWKPHQWKSPDAEDPTVGNILAFCSQECQGPCGSTIRARGIPASPISLHTRWLACFFRFPSTNAVLI</sequence>
<protein>
    <submittedName>
        <fullName evidence="1">Uncharacterized protein</fullName>
    </submittedName>
</protein>
<name>A0AAV3RK83_LITER</name>
<accession>A0AAV3RK83</accession>
<dbReference type="EMBL" id="BAABME010010258">
    <property type="protein sequence ID" value="GAA0176864.1"/>
    <property type="molecule type" value="Genomic_DNA"/>
</dbReference>
<organism evidence="1 2">
    <name type="scientific">Lithospermum erythrorhizon</name>
    <name type="common">Purple gromwell</name>
    <name type="synonym">Lithospermum officinale var. erythrorhizon</name>
    <dbReference type="NCBI Taxonomy" id="34254"/>
    <lineage>
        <taxon>Eukaryota</taxon>
        <taxon>Viridiplantae</taxon>
        <taxon>Streptophyta</taxon>
        <taxon>Embryophyta</taxon>
        <taxon>Tracheophyta</taxon>
        <taxon>Spermatophyta</taxon>
        <taxon>Magnoliopsida</taxon>
        <taxon>eudicotyledons</taxon>
        <taxon>Gunneridae</taxon>
        <taxon>Pentapetalae</taxon>
        <taxon>asterids</taxon>
        <taxon>lamiids</taxon>
        <taxon>Boraginales</taxon>
        <taxon>Boraginaceae</taxon>
        <taxon>Boraginoideae</taxon>
        <taxon>Lithospermeae</taxon>
        <taxon>Lithospermum</taxon>
    </lineage>
</organism>